<name>A0A4Y2JTI6_ARAVE</name>
<reference evidence="2 3" key="1">
    <citation type="journal article" date="2019" name="Sci. Rep.">
        <title>Orb-weaving spider Araneus ventricosus genome elucidates the spidroin gene catalogue.</title>
        <authorList>
            <person name="Kono N."/>
            <person name="Nakamura H."/>
            <person name="Ohtoshi R."/>
            <person name="Moran D.A.P."/>
            <person name="Shinohara A."/>
            <person name="Yoshida Y."/>
            <person name="Fujiwara M."/>
            <person name="Mori M."/>
            <person name="Tomita M."/>
            <person name="Arakawa K."/>
        </authorList>
    </citation>
    <scope>NUCLEOTIDE SEQUENCE [LARGE SCALE GENOMIC DNA]</scope>
</reference>
<gene>
    <name evidence="2" type="ORF">AVEN_213001_1</name>
</gene>
<dbReference type="AlphaFoldDB" id="A0A4Y2JTI6"/>
<evidence type="ECO:0000313" key="3">
    <source>
        <dbReference type="Proteomes" id="UP000499080"/>
    </source>
</evidence>
<feature type="compositionally biased region" description="Acidic residues" evidence="1">
    <location>
        <begin position="45"/>
        <end position="55"/>
    </location>
</feature>
<accession>A0A4Y2JTI6</accession>
<proteinExistence type="predicted"/>
<dbReference type="Proteomes" id="UP000499080">
    <property type="component" value="Unassembled WGS sequence"/>
</dbReference>
<sequence length="128" mass="14738">MERLHKLLAEVETDEDPNFDNEDNGPEDILEETFPDQESFNEHDTESEEDGDSGNEEMNNSEWFSSKDGVHWWRTKFMQNIRTRCHNIVSCSPGTKGPAKDVTSSVKSSELFIHNNMIQLIAYCTNHT</sequence>
<feature type="region of interest" description="Disordered" evidence="1">
    <location>
        <begin position="1"/>
        <end position="63"/>
    </location>
</feature>
<keyword evidence="3" id="KW-1185">Reference proteome</keyword>
<evidence type="ECO:0008006" key="4">
    <source>
        <dbReference type="Google" id="ProtNLM"/>
    </source>
</evidence>
<feature type="compositionally biased region" description="Acidic residues" evidence="1">
    <location>
        <begin position="11"/>
        <end position="35"/>
    </location>
</feature>
<organism evidence="2 3">
    <name type="scientific">Araneus ventricosus</name>
    <name type="common">Orbweaver spider</name>
    <name type="synonym">Epeira ventricosa</name>
    <dbReference type="NCBI Taxonomy" id="182803"/>
    <lineage>
        <taxon>Eukaryota</taxon>
        <taxon>Metazoa</taxon>
        <taxon>Ecdysozoa</taxon>
        <taxon>Arthropoda</taxon>
        <taxon>Chelicerata</taxon>
        <taxon>Arachnida</taxon>
        <taxon>Araneae</taxon>
        <taxon>Araneomorphae</taxon>
        <taxon>Entelegynae</taxon>
        <taxon>Araneoidea</taxon>
        <taxon>Araneidae</taxon>
        <taxon>Araneus</taxon>
    </lineage>
</organism>
<comment type="caution">
    <text evidence="2">The sequence shown here is derived from an EMBL/GenBank/DDBJ whole genome shotgun (WGS) entry which is preliminary data.</text>
</comment>
<evidence type="ECO:0000256" key="1">
    <source>
        <dbReference type="SAM" id="MobiDB-lite"/>
    </source>
</evidence>
<dbReference type="EMBL" id="BGPR01003867">
    <property type="protein sequence ID" value="GBM93340.1"/>
    <property type="molecule type" value="Genomic_DNA"/>
</dbReference>
<evidence type="ECO:0000313" key="2">
    <source>
        <dbReference type="EMBL" id="GBM93340.1"/>
    </source>
</evidence>
<protein>
    <recommendedName>
        <fullName evidence="4">PiggyBac transposable element-derived protein domain-containing protein</fullName>
    </recommendedName>
</protein>
<dbReference type="OrthoDB" id="6466835at2759"/>